<keyword evidence="1" id="KW-0812">Transmembrane</keyword>
<feature type="transmembrane region" description="Helical" evidence="1">
    <location>
        <begin position="285"/>
        <end position="307"/>
    </location>
</feature>
<keyword evidence="1" id="KW-1133">Transmembrane helix</keyword>
<feature type="transmembrane region" description="Helical" evidence="1">
    <location>
        <begin position="255"/>
        <end position="279"/>
    </location>
</feature>
<evidence type="ECO:0000313" key="2">
    <source>
        <dbReference type="EMBL" id="OLU37438.1"/>
    </source>
</evidence>
<dbReference type="EMBL" id="MPJW01000201">
    <property type="protein sequence ID" value="OLU37438.1"/>
    <property type="molecule type" value="Genomic_DNA"/>
</dbReference>
<evidence type="ECO:0000313" key="3">
    <source>
        <dbReference type="Proteomes" id="UP000186341"/>
    </source>
</evidence>
<keyword evidence="1" id="KW-0472">Membrane</keyword>
<gene>
    <name evidence="2" type="ORF">BO222_10755</name>
</gene>
<keyword evidence="3" id="KW-1185">Reference proteome</keyword>
<dbReference type="Proteomes" id="UP000186341">
    <property type="component" value="Unassembled WGS sequence"/>
</dbReference>
<accession>A0A1U7NDN2</accession>
<organism evidence="2 3">
    <name type="scientific">Ileibacterium valens</name>
    <dbReference type="NCBI Taxonomy" id="1862668"/>
    <lineage>
        <taxon>Bacteria</taxon>
        <taxon>Bacillati</taxon>
        <taxon>Bacillota</taxon>
        <taxon>Erysipelotrichia</taxon>
        <taxon>Erysipelotrichales</taxon>
        <taxon>Erysipelotrichaceae</taxon>
        <taxon>Ileibacterium</taxon>
    </lineage>
</organism>
<comment type="caution">
    <text evidence="2">The sequence shown here is derived from an EMBL/GenBank/DDBJ whole genome shotgun (WGS) entry which is preliminary data.</text>
</comment>
<protein>
    <submittedName>
        <fullName evidence="2">Uncharacterized protein</fullName>
    </submittedName>
</protein>
<dbReference type="RefSeq" id="WP_075820817.1">
    <property type="nucleotide sequence ID" value="NZ_CAPNHH010000208.1"/>
</dbReference>
<reference evidence="2 3" key="1">
    <citation type="submission" date="2016-11" db="EMBL/GenBank/DDBJ databases">
        <title>Description of two novel members of the family Erysipelotrichaceae: Ileibacterium lipovorans gen. nov., sp. nov. and Dubosiella newyorkensis, gen. nov., sp. nov.</title>
        <authorList>
            <person name="Cox L.M."/>
            <person name="Sohn J."/>
            <person name="Tyrrell K.L."/>
            <person name="Citron D.M."/>
            <person name="Lawson P.A."/>
            <person name="Patel N.B."/>
            <person name="Iizumi T."/>
            <person name="Perez-Perez G.I."/>
            <person name="Goldstein E.J."/>
            <person name="Blaser M.J."/>
        </authorList>
    </citation>
    <scope>NUCLEOTIDE SEQUENCE [LARGE SCALE GENOMIC DNA]</scope>
    <source>
        <strain evidence="2 3">NYU-BL-A3</strain>
    </source>
</reference>
<sequence length="309" mass="34970">MKKVSILVGVIAAIFVFISSFFGVANDQYTDLINFPTTIAQENSTFGAQISFDVQKLRDDGRFKEFSDFLVDSQSAALQVTGETVNFFEQIMDGYLYLSSSFSSKTLGNAGCFSRFSKSSEKKWSTLSQNAEDETLIYLNPADYSPGKIQLSFSPLENIETSYGQFYFLSKKKESLNEFQTRFLDYIKSVSTFDASAFGVLPRYSGWNLAFFVIYGAAEFVLFYCFILNRQREIAIYRLNGCPNKQIFASVYSRYLKWMALTVPMTMLVLFLLILFPSAPIKLTFVLQGLLPFLLVHLIITLLIAGIGY</sequence>
<name>A0A1U7NDN2_9FIRM</name>
<feature type="transmembrane region" description="Helical" evidence="1">
    <location>
        <begin position="206"/>
        <end position="228"/>
    </location>
</feature>
<dbReference type="GeneID" id="82203628"/>
<proteinExistence type="predicted"/>
<evidence type="ECO:0000256" key="1">
    <source>
        <dbReference type="SAM" id="Phobius"/>
    </source>
</evidence>
<dbReference type="AlphaFoldDB" id="A0A1U7NDN2"/>